<proteinExistence type="predicted"/>
<keyword evidence="2" id="KW-1185">Reference proteome</keyword>
<protein>
    <submittedName>
        <fullName evidence="1">Uncharacterized protein</fullName>
    </submittedName>
</protein>
<dbReference type="EMBL" id="JRRC01405914">
    <property type="protein sequence ID" value="KHG04135.1"/>
    <property type="molecule type" value="Genomic_DNA"/>
</dbReference>
<accession>A0A0B0MTN0</accession>
<evidence type="ECO:0000313" key="2">
    <source>
        <dbReference type="Proteomes" id="UP000032142"/>
    </source>
</evidence>
<reference evidence="2" key="1">
    <citation type="submission" date="2014-09" db="EMBL/GenBank/DDBJ databases">
        <authorList>
            <person name="Mudge J."/>
            <person name="Ramaraj T."/>
            <person name="Lindquist I.E."/>
            <person name="Bharti A.K."/>
            <person name="Sundararajan A."/>
            <person name="Cameron C.T."/>
            <person name="Woodward J.E."/>
            <person name="May G.D."/>
            <person name="Brubaker C."/>
            <person name="Broadhvest J."/>
            <person name="Wilkins T.A."/>
        </authorList>
    </citation>
    <scope>NUCLEOTIDE SEQUENCE</scope>
    <source>
        <strain evidence="2">cv. AKA8401</strain>
    </source>
</reference>
<sequence>MLIRDTIYYFCFT</sequence>
<gene>
    <name evidence="1" type="ORF">F383_29164</name>
</gene>
<dbReference type="Proteomes" id="UP000032142">
    <property type="component" value="Unassembled WGS sequence"/>
</dbReference>
<name>A0A0B0MTN0_GOSAR</name>
<evidence type="ECO:0000313" key="1">
    <source>
        <dbReference type="EMBL" id="KHG04135.1"/>
    </source>
</evidence>
<comment type="caution">
    <text evidence="1">The sequence shown here is derived from an EMBL/GenBank/DDBJ whole genome shotgun (WGS) entry which is preliminary data.</text>
</comment>
<organism evidence="1 2">
    <name type="scientific">Gossypium arboreum</name>
    <name type="common">Tree cotton</name>
    <name type="synonym">Gossypium nanking</name>
    <dbReference type="NCBI Taxonomy" id="29729"/>
    <lineage>
        <taxon>Eukaryota</taxon>
        <taxon>Viridiplantae</taxon>
        <taxon>Streptophyta</taxon>
        <taxon>Embryophyta</taxon>
        <taxon>Tracheophyta</taxon>
        <taxon>Spermatophyta</taxon>
        <taxon>Magnoliopsida</taxon>
        <taxon>eudicotyledons</taxon>
        <taxon>Gunneridae</taxon>
        <taxon>Pentapetalae</taxon>
        <taxon>rosids</taxon>
        <taxon>malvids</taxon>
        <taxon>Malvales</taxon>
        <taxon>Malvaceae</taxon>
        <taxon>Malvoideae</taxon>
        <taxon>Gossypium</taxon>
    </lineage>
</organism>